<gene>
    <name evidence="2" type="ORF">N7548_01530</name>
</gene>
<dbReference type="RefSeq" id="WP_263607632.1">
    <property type="nucleotide sequence ID" value="NZ_JAOVQM010000001.1"/>
</dbReference>
<evidence type="ECO:0000313" key="2">
    <source>
        <dbReference type="EMBL" id="MCV2231509.1"/>
    </source>
</evidence>
<proteinExistence type="predicted"/>
<accession>A0ABT2Y450</accession>
<name>A0ABT2Y450_9MOLU</name>
<reference evidence="2" key="1">
    <citation type="submission" date="2022-09" db="EMBL/GenBank/DDBJ databases">
        <title>Novel Mycoplasma species identified in domestic and wild animals.</title>
        <authorList>
            <person name="Volokhov D.V."/>
            <person name="Furtak V.A."/>
            <person name="Zagorodnyaya T.A."/>
        </authorList>
    </citation>
    <scope>NUCLEOTIDE SEQUENCE</scope>
    <source>
        <strain evidence="2">Oakley</strain>
    </source>
</reference>
<evidence type="ECO:0000313" key="3">
    <source>
        <dbReference type="Proteomes" id="UP001177160"/>
    </source>
</evidence>
<dbReference type="PROSITE" id="PS51257">
    <property type="entry name" value="PROKAR_LIPOPROTEIN"/>
    <property type="match status" value="1"/>
</dbReference>
<feature type="chain" id="PRO_5047018883" evidence="1">
    <location>
        <begin position="20"/>
        <end position="257"/>
    </location>
</feature>
<organism evidence="2 3">
    <name type="scientific">Paracholeplasma manati</name>
    <dbReference type="NCBI Taxonomy" id="591373"/>
    <lineage>
        <taxon>Bacteria</taxon>
        <taxon>Bacillati</taxon>
        <taxon>Mycoplasmatota</taxon>
        <taxon>Mollicutes</taxon>
        <taxon>Acholeplasmatales</taxon>
        <taxon>Acholeplasmataceae</taxon>
        <taxon>Paracholeplasma</taxon>
    </lineage>
</organism>
<keyword evidence="1" id="KW-0732">Signal</keyword>
<sequence>MRKVLTLVLSVIMVLSLVACEKSKPSKNQFGYFSVNGKTLISLAENELSYESAKAFVTRISSADNEQKLLSASRDTTLSTDEINRILSTFGGLEIDYMYYDLSGDEKSGSFKLEGSDLANHVTNGSIPLFYGILITDIVINLEVLEYYQEQNTLFKTLPNYNVFPFSNIYTYHQTFDGKSFVLQVHDFTELPNSIGYASGFSSTYLKENEVVYDGESRLITTYQTAQGIKIQYPDGTGFYGALFRADFNWIPKTNNN</sequence>
<keyword evidence="3" id="KW-1185">Reference proteome</keyword>
<evidence type="ECO:0000256" key="1">
    <source>
        <dbReference type="SAM" id="SignalP"/>
    </source>
</evidence>
<dbReference type="EMBL" id="JAOVQM010000001">
    <property type="protein sequence ID" value="MCV2231509.1"/>
    <property type="molecule type" value="Genomic_DNA"/>
</dbReference>
<feature type="signal peptide" evidence="1">
    <location>
        <begin position="1"/>
        <end position="19"/>
    </location>
</feature>
<comment type="caution">
    <text evidence="2">The sequence shown here is derived from an EMBL/GenBank/DDBJ whole genome shotgun (WGS) entry which is preliminary data.</text>
</comment>
<protein>
    <submittedName>
        <fullName evidence="2">Uncharacterized protein</fullName>
    </submittedName>
</protein>
<dbReference type="Proteomes" id="UP001177160">
    <property type="component" value="Unassembled WGS sequence"/>
</dbReference>